<dbReference type="InterPro" id="IPR036318">
    <property type="entry name" value="FAD-bd_PCMH-like_sf"/>
</dbReference>
<dbReference type="STRING" id="1068978.AMETH_6038"/>
<dbReference type="Gene3D" id="3.30.390.50">
    <property type="entry name" value="CO dehydrogenase flavoprotein, C-terminal domain"/>
    <property type="match status" value="1"/>
</dbReference>
<reference evidence="5 6" key="1">
    <citation type="submission" date="2014-07" db="EMBL/GenBank/DDBJ databases">
        <title>Whole Genome Sequence of the Amycolatopsis methanolica 239.</title>
        <authorList>
            <person name="Tang B."/>
        </authorList>
    </citation>
    <scope>NUCLEOTIDE SEQUENCE [LARGE SCALE GENOMIC DNA]</scope>
    <source>
        <strain evidence="5 6">239</strain>
    </source>
</reference>
<dbReference type="PANTHER" id="PTHR42659:SF2">
    <property type="entry name" value="XANTHINE DEHYDROGENASE SUBUNIT C-RELATED"/>
    <property type="match status" value="1"/>
</dbReference>
<keyword evidence="3" id="KW-0560">Oxidoreductase</keyword>
<accession>A0A076N5N8</accession>
<dbReference type="InterPro" id="IPR036683">
    <property type="entry name" value="CO_DH_flav_C_dom_sf"/>
</dbReference>
<dbReference type="SUPFAM" id="SSF55447">
    <property type="entry name" value="CO dehydrogenase flavoprotein C-terminal domain-like"/>
    <property type="match status" value="1"/>
</dbReference>
<dbReference type="InterPro" id="IPR016167">
    <property type="entry name" value="FAD-bd_PCMH_sub1"/>
</dbReference>
<protein>
    <submittedName>
        <fullName evidence="5">Molybdopterin dehydrogenase FAD-binding protein</fullName>
    </submittedName>
</protein>
<evidence type="ECO:0000256" key="3">
    <source>
        <dbReference type="ARBA" id="ARBA00023002"/>
    </source>
</evidence>
<dbReference type="SUPFAM" id="SSF56176">
    <property type="entry name" value="FAD-binding/transporter-associated domain-like"/>
    <property type="match status" value="1"/>
</dbReference>
<dbReference type="InterPro" id="IPR016169">
    <property type="entry name" value="FAD-bd_PCMH_sub2"/>
</dbReference>
<dbReference type="AlphaFoldDB" id="A0A076N5N8"/>
<evidence type="ECO:0000313" key="5">
    <source>
        <dbReference type="EMBL" id="AIJ26130.1"/>
    </source>
</evidence>
<dbReference type="EMBL" id="CP009110">
    <property type="protein sequence ID" value="AIJ26130.1"/>
    <property type="molecule type" value="Genomic_DNA"/>
</dbReference>
<evidence type="ECO:0000256" key="1">
    <source>
        <dbReference type="ARBA" id="ARBA00022630"/>
    </source>
</evidence>
<dbReference type="Pfam" id="PF00941">
    <property type="entry name" value="FAD_binding_5"/>
    <property type="match status" value="1"/>
</dbReference>
<dbReference type="Proteomes" id="UP000062973">
    <property type="component" value="Chromosome"/>
</dbReference>
<dbReference type="eggNOG" id="COG1319">
    <property type="taxonomic scope" value="Bacteria"/>
</dbReference>
<dbReference type="SMART" id="SM01092">
    <property type="entry name" value="CO_deh_flav_C"/>
    <property type="match status" value="1"/>
</dbReference>
<dbReference type="Gene3D" id="3.30.465.10">
    <property type="match status" value="1"/>
</dbReference>
<dbReference type="InterPro" id="IPR005107">
    <property type="entry name" value="CO_DH_flav_C"/>
</dbReference>
<feature type="domain" description="FAD-binding PCMH-type" evidence="4">
    <location>
        <begin position="1"/>
        <end position="177"/>
    </location>
</feature>
<evidence type="ECO:0000259" key="4">
    <source>
        <dbReference type="PROSITE" id="PS51387"/>
    </source>
</evidence>
<gene>
    <name evidence="5" type="ORF">AMETH_6038</name>
</gene>
<dbReference type="PROSITE" id="PS51387">
    <property type="entry name" value="FAD_PCMH"/>
    <property type="match status" value="1"/>
</dbReference>
<dbReference type="GO" id="GO:0016491">
    <property type="term" value="F:oxidoreductase activity"/>
    <property type="evidence" value="ECO:0007669"/>
    <property type="project" value="UniProtKB-KW"/>
</dbReference>
<keyword evidence="2" id="KW-0274">FAD</keyword>
<dbReference type="Gene3D" id="3.30.43.10">
    <property type="entry name" value="Uridine Diphospho-n-acetylenolpyruvylglucosamine Reductase, domain 2"/>
    <property type="match status" value="1"/>
</dbReference>
<dbReference type="KEGG" id="amq:AMETH_6038"/>
<dbReference type="PATRIC" id="fig|1068978.7.peg.6487"/>
<dbReference type="Pfam" id="PF03450">
    <property type="entry name" value="CO_deh_flav_C"/>
    <property type="match status" value="1"/>
</dbReference>
<keyword evidence="6" id="KW-1185">Reference proteome</keyword>
<keyword evidence="1" id="KW-0285">Flavoprotein</keyword>
<evidence type="ECO:0000256" key="2">
    <source>
        <dbReference type="ARBA" id="ARBA00022827"/>
    </source>
</evidence>
<dbReference type="PANTHER" id="PTHR42659">
    <property type="entry name" value="XANTHINE DEHYDROGENASE SUBUNIT C-RELATED"/>
    <property type="match status" value="1"/>
</dbReference>
<proteinExistence type="predicted"/>
<dbReference type="InterPro" id="IPR016166">
    <property type="entry name" value="FAD-bd_PCMH"/>
</dbReference>
<evidence type="ECO:0000313" key="6">
    <source>
        <dbReference type="Proteomes" id="UP000062973"/>
    </source>
</evidence>
<dbReference type="RefSeq" id="WP_017984967.1">
    <property type="nucleotide sequence ID" value="NZ_AQUL01000001.1"/>
</dbReference>
<dbReference type="InterPro" id="IPR051312">
    <property type="entry name" value="Diverse_Substr_Oxidored"/>
</dbReference>
<organism evidence="5 6">
    <name type="scientific">Amycolatopsis methanolica 239</name>
    <dbReference type="NCBI Taxonomy" id="1068978"/>
    <lineage>
        <taxon>Bacteria</taxon>
        <taxon>Bacillati</taxon>
        <taxon>Actinomycetota</taxon>
        <taxon>Actinomycetes</taxon>
        <taxon>Pseudonocardiales</taxon>
        <taxon>Pseudonocardiaceae</taxon>
        <taxon>Amycolatopsis</taxon>
        <taxon>Amycolatopsis methanolica group</taxon>
    </lineage>
</organism>
<dbReference type="GO" id="GO:0071949">
    <property type="term" value="F:FAD binding"/>
    <property type="evidence" value="ECO:0007669"/>
    <property type="project" value="InterPro"/>
</dbReference>
<dbReference type="InterPro" id="IPR002346">
    <property type="entry name" value="Mopterin_DH_FAD-bd"/>
</dbReference>
<sequence>MKPAAFAYEAPGTAAEAVDLLARHGEDAKFLAGGQSLLPLLGLRLAAPTALIDLNGVTELAHHRHTPDELVVGALCRHRDIELDPRVAARSPMIAEAVRHIGHVAIRNRGTVGGSLVHADPSAEWTVLAMLLDATFVILGPSGARTLGAAEFFDGFLATTLEPGELLTEVRFPLASPTTGTAFVELARRHGDFAIASAAAALETDGDGRITSARLAASGAAPAVVRLTAAEEALRGRPVGEAAFAEAADAAVEAAEPTPDLHGDAEYRRRLVGVIVRRALTRAAERIEDNS</sequence>
<dbReference type="OrthoDB" id="9793944at2"/>
<name>A0A076N5N8_AMYME</name>
<dbReference type="HOGENOM" id="CLU_058050_3_0_11"/>